<dbReference type="PATRIC" id="fig|1393736.3.peg.942"/>
<evidence type="ECO:0000313" key="2">
    <source>
        <dbReference type="Proteomes" id="UP000023464"/>
    </source>
</evidence>
<protein>
    <recommendedName>
        <fullName evidence="3">N-acetyltransferase</fullName>
    </recommendedName>
</protein>
<dbReference type="PANTHER" id="PTHR41368">
    <property type="entry name" value="PROTEIN YGHO"/>
    <property type="match status" value="1"/>
</dbReference>
<dbReference type="InterPro" id="IPR039968">
    <property type="entry name" value="BcerS-like"/>
</dbReference>
<proteinExistence type="predicted"/>
<dbReference type="Gene3D" id="3.40.630.30">
    <property type="match status" value="1"/>
</dbReference>
<dbReference type="EMBL" id="JFGV01000010">
    <property type="protein sequence ID" value="EYU16431.1"/>
    <property type="molecule type" value="Genomic_DNA"/>
</dbReference>
<evidence type="ECO:0008006" key="3">
    <source>
        <dbReference type="Google" id="ProtNLM"/>
    </source>
</evidence>
<dbReference type="PANTHER" id="PTHR41368:SF1">
    <property type="entry name" value="PROTEIN YGHO"/>
    <property type="match status" value="1"/>
</dbReference>
<dbReference type="RefSeq" id="WP_036776469.1">
    <property type="nucleotide sequence ID" value="NZ_CAWLTM010000105.1"/>
</dbReference>
<gene>
    <name evidence="1" type="ORF">BA1DRAFT_00908</name>
</gene>
<evidence type="ECO:0000313" key="1">
    <source>
        <dbReference type="EMBL" id="EYU16431.1"/>
    </source>
</evidence>
<sequence>MSNIFMGEWSPANPLPEGFLDLPPMIYRDWPLWSGEDREKVQQQFSPKNSWFNHSKAWIGCIPGKTRLVGFLVPHSVDGRSAAFFGFWETDNDIASNTMLFSALEQWAKENGACNLYGPINFSTFGDYRVRLDHFEVPPFEHEPYNPPYYPLLLKELGFDIRYRYISLFDDTQAIAGNFQQAHQRAQKLPDIQATLLPLTPELWMQEQVKLYSFIDSVFGENFAYTTPSWSAFQQHCGEEFIKPFCRYPASFLAKTTNGEIAGLLLSLSVLQKGQPAIGLLKTVAVAPQYRGSRLYNTLYYSFEQSARRIHPRLGGALMREDNTSLKTAGRLFNTPAATKHQYALYYRRIA</sequence>
<comment type="caution">
    <text evidence="1">The sequence shown here is derived from an EMBL/GenBank/DDBJ whole genome shotgun (WGS) entry which is preliminary data.</text>
</comment>
<dbReference type="AlphaFoldDB" id="A0A022PLG1"/>
<dbReference type="Proteomes" id="UP000023464">
    <property type="component" value="Unassembled WGS sequence"/>
</dbReference>
<accession>A0A022PLG1</accession>
<dbReference type="InterPro" id="IPR016181">
    <property type="entry name" value="Acyl_CoA_acyltransferase"/>
</dbReference>
<dbReference type="SUPFAM" id="SSF55729">
    <property type="entry name" value="Acyl-CoA N-acyltransferases (Nat)"/>
    <property type="match status" value="1"/>
</dbReference>
<reference evidence="1 2" key="1">
    <citation type="submission" date="2014-03" db="EMBL/GenBank/DDBJ databases">
        <title>Draft Genome of Photorhabdus luminescens BA1, an Egyptian Isolate.</title>
        <authorList>
            <person name="Ghazal S."/>
            <person name="Hurst S.G.IV."/>
            <person name="Morris K."/>
            <person name="Thomas K."/>
            <person name="Tisa L.S."/>
        </authorList>
    </citation>
    <scope>NUCLEOTIDE SEQUENCE [LARGE SCALE GENOMIC DNA]</scope>
    <source>
        <strain evidence="1 2">BA1</strain>
    </source>
</reference>
<keyword evidence="2" id="KW-1185">Reference proteome</keyword>
<name>A0A022PLG1_9GAMM</name>
<organism evidence="1 2">
    <name type="scientific">Photorhabdus aegyptia</name>
    <dbReference type="NCBI Taxonomy" id="2805098"/>
    <lineage>
        <taxon>Bacteria</taxon>
        <taxon>Pseudomonadati</taxon>
        <taxon>Pseudomonadota</taxon>
        <taxon>Gammaproteobacteria</taxon>
        <taxon>Enterobacterales</taxon>
        <taxon>Morganellaceae</taxon>
        <taxon>Photorhabdus</taxon>
    </lineage>
</organism>